<comment type="caution">
    <text evidence="1">The sequence shown here is derived from an EMBL/GenBank/DDBJ whole genome shotgun (WGS) entry which is preliminary data.</text>
</comment>
<reference evidence="1 2" key="1">
    <citation type="submission" date="2024-11" db="EMBL/GenBank/DDBJ databases">
        <title>Chromosome-level genome assembly of Eucalyptus globulus Labill. provides insights into its genome evolution.</title>
        <authorList>
            <person name="Li X."/>
        </authorList>
    </citation>
    <scope>NUCLEOTIDE SEQUENCE [LARGE SCALE GENOMIC DNA]</scope>
    <source>
        <strain evidence="1">CL2024</strain>
        <tissue evidence="1">Fresh tender leaves</tissue>
    </source>
</reference>
<gene>
    <name evidence="1" type="ORF">ACJRO7_030471</name>
</gene>
<accession>A0ABD3JE08</accession>
<evidence type="ECO:0000313" key="1">
    <source>
        <dbReference type="EMBL" id="KAL3725449.1"/>
    </source>
</evidence>
<dbReference type="EMBL" id="JBJKBG010000008">
    <property type="protein sequence ID" value="KAL3725449.1"/>
    <property type="molecule type" value="Genomic_DNA"/>
</dbReference>
<keyword evidence="2" id="KW-1185">Reference proteome</keyword>
<dbReference type="AlphaFoldDB" id="A0ABD3JE08"/>
<sequence>MMMVLRWRAVVDGAASVVNWLRWTLKLDRRYWTTRWKNRGFVSVVLAARDKRWWTLQCEMAGGGTKMERKQASVFSYDERCTKRGSWIFLAQEDKNKA</sequence>
<evidence type="ECO:0008006" key="3">
    <source>
        <dbReference type="Google" id="ProtNLM"/>
    </source>
</evidence>
<protein>
    <recommendedName>
        <fullName evidence="3">Secreted protein</fullName>
    </recommendedName>
</protein>
<name>A0ABD3JE08_EUCGL</name>
<evidence type="ECO:0000313" key="2">
    <source>
        <dbReference type="Proteomes" id="UP001634007"/>
    </source>
</evidence>
<proteinExistence type="predicted"/>
<dbReference type="Proteomes" id="UP001634007">
    <property type="component" value="Unassembled WGS sequence"/>
</dbReference>
<organism evidence="1 2">
    <name type="scientific">Eucalyptus globulus</name>
    <name type="common">Tasmanian blue gum</name>
    <dbReference type="NCBI Taxonomy" id="34317"/>
    <lineage>
        <taxon>Eukaryota</taxon>
        <taxon>Viridiplantae</taxon>
        <taxon>Streptophyta</taxon>
        <taxon>Embryophyta</taxon>
        <taxon>Tracheophyta</taxon>
        <taxon>Spermatophyta</taxon>
        <taxon>Magnoliopsida</taxon>
        <taxon>eudicotyledons</taxon>
        <taxon>Gunneridae</taxon>
        <taxon>Pentapetalae</taxon>
        <taxon>rosids</taxon>
        <taxon>malvids</taxon>
        <taxon>Myrtales</taxon>
        <taxon>Myrtaceae</taxon>
        <taxon>Myrtoideae</taxon>
        <taxon>Eucalypteae</taxon>
        <taxon>Eucalyptus</taxon>
    </lineage>
</organism>